<proteinExistence type="inferred from homology"/>
<dbReference type="GO" id="GO:0008608">
    <property type="term" value="P:attachment of spindle microtubules to kinetochore"/>
    <property type="evidence" value="ECO:0007669"/>
    <property type="project" value="InterPro"/>
</dbReference>
<dbReference type="Proteomes" id="UP000799437">
    <property type="component" value="Unassembled WGS sequence"/>
</dbReference>
<evidence type="ECO:0000256" key="13">
    <source>
        <dbReference type="SAM" id="MobiDB-lite"/>
    </source>
</evidence>
<dbReference type="AlphaFoldDB" id="A0A6A6W3I7"/>
<evidence type="ECO:0000256" key="2">
    <source>
        <dbReference type="ARBA" id="ARBA00004186"/>
    </source>
</evidence>
<sequence length="181" mass="20150">MSLAASLEGCVHSLETSRRLLDNSISVLDSGVQDFPRLAKVLQTTRHFELISEPDLQTAQSSLVSEIHPEVDSLLNRVSNYLDRLERREKSLMAKFDLNEGRLGSESSASKPTRPNSTVSGRRSVAGGNGEKLGPSEVMKLKQMRLKKERLSYAVDRLTLQANQRERQLRMSMAAPQQTVG</sequence>
<evidence type="ECO:0000256" key="4">
    <source>
        <dbReference type="ARBA" id="ARBA00008952"/>
    </source>
</evidence>
<evidence type="ECO:0000256" key="9">
    <source>
        <dbReference type="ARBA" id="ARBA00023212"/>
    </source>
</evidence>
<accession>A0A6A6W3I7</accession>
<keyword evidence="10" id="KW-0539">Nucleus</keyword>
<evidence type="ECO:0000256" key="11">
    <source>
        <dbReference type="ARBA" id="ARBA00023328"/>
    </source>
</evidence>
<keyword evidence="15" id="KW-1185">Reference proteome</keyword>
<dbReference type="GO" id="GO:0005876">
    <property type="term" value="C:spindle microtubule"/>
    <property type="evidence" value="ECO:0007669"/>
    <property type="project" value="InterPro"/>
</dbReference>
<keyword evidence="11" id="KW-0137">Centromere</keyword>
<evidence type="ECO:0000256" key="1">
    <source>
        <dbReference type="ARBA" id="ARBA00004123"/>
    </source>
</evidence>
<keyword evidence="9" id="KW-0206">Cytoskeleton</keyword>
<evidence type="ECO:0000313" key="14">
    <source>
        <dbReference type="EMBL" id="KAF2757422.1"/>
    </source>
</evidence>
<evidence type="ECO:0000256" key="10">
    <source>
        <dbReference type="ARBA" id="ARBA00023242"/>
    </source>
</evidence>
<dbReference type="GeneID" id="54486587"/>
<evidence type="ECO:0000256" key="7">
    <source>
        <dbReference type="ARBA" id="ARBA00022490"/>
    </source>
</evidence>
<dbReference type="InterPro" id="IPR013251">
    <property type="entry name" value="DASH_Spc19"/>
</dbReference>
<name>A0A6A6W3I7_9PEZI</name>
<dbReference type="GO" id="GO:0042729">
    <property type="term" value="C:DASH complex"/>
    <property type="evidence" value="ECO:0007669"/>
    <property type="project" value="InterPro"/>
</dbReference>
<gene>
    <name evidence="14" type="ORF">EJ05DRAFT_486480</name>
</gene>
<evidence type="ECO:0000256" key="8">
    <source>
        <dbReference type="ARBA" id="ARBA00022838"/>
    </source>
</evidence>
<evidence type="ECO:0000256" key="12">
    <source>
        <dbReference type="ARBA" id="ARBA00032583"/>
    </source>
</evidence>
<evidence type="ECO:0000256" key="5">
    <source>
        <dbReference type="ARBA" id="ARBA00016329"/>
    </source>
</evidence>
<feature type="compositionally biased region" description="Polar residues" evidence="13">
    <location>
        <begin position="105"/>
        <end position="121"/>
    </location>
</feature>
<keyword evidence="6" id="KW-0158">Chromosome</keyword>
<evidence type="ECO:0000313" key="15">
    <source>
        <dbReference type="Proteomes" id="UP000799437"/>
    </source>
</evidence>
<protein>
    <recommendedName>
        <fullName evidence="5">DASH complex subunit SPC19</fullName>
    </recommendedName>
    <alternativeName>
        <fullName evidence="12">Outer kinetochore protein SPC19</fullName>
    </alternativeName>
</protein>
<organism evidence="14 15">
    <name type="scientific">Pseudovirgaria hyperparasitica</name>
    <dbReference type="NCBI Taxonomy" id="470096"/>
    <lineage>
        <taxon>Eukaryota</taxon>
        <taxon>Fungi</taxon>
        <taxon>Dikarya</taxon>
        <taxon>Ascomycota</taxon>
        <taxon>Pezizomycotina</taxon>
        <taxon>Dothideomycetes</taxon>
        <taxon>Dothideomycetes incertae sedis</taxon>
        <taxon>Acrospermales</taxon>
        <taxon>Acrospermaceae</taxon>
        <taxon>Pseudovirgaria</taxon>
    </lineage>
</organism>
<dbReference type="PANTHER" id="PTHR28262">
    <property type="entry name" value="DASH COMPLEX SUBUNIT SPC19"/>
    <property type="match status" value="1"/>
</dbReference>
<comment type="subcellular location">
    <subcellularLocation>
        <location evidence="3">Chromosome</location>
        <location evidence="3">Centromere</location>
        <location evidence="3">Kinetochore</location>
    </subcellularLocation>
    <subcellularLocation>
        <location evidence="2">Cytoplasm</location>
        <location evidence="2">Cytoskeleton</location>
        <location evidence="2">Spindle</location>
    </subcellularLocation>
    <subcellularLocation>
        <location evidence="1">Nucleus</location>
    </subcellularLocation>
</comment>
<comment type="similarity">
    <text evidence="4">Belongs to the DASH complex SPC19 family.</text>
</comment>
<dbReference type="RefSeq" id="XP_033599873.1">
    <property type="nucleotide sequence ID" value="XM_033745533.1"/>
</dbReference>
<evidence type="ECO:0000256" key="6">
    <source>
        <dbReference type="ARBA" id="ARBA00022454"/>
    </source>
</evidence>
<reference evidence="14" key="1">
    <citation type="journal article" date="2020" name="Stud. Mycol.">
        <title>101 Dothideomycetes genomes: a test case for predicting lifestyles and emergence of pathogens.</title>
        <authorList>
            <person name="Haridas S."/>
            <person name="Albert R."/>
            <person name="Binder M."/>
            <person name="Bloem J."/>
            <person name="Labutti K."/>
            <person name="Salamov A."/>
            <person name="Andreopoulos B."/>
            <person name="Baker S."/>
            <person name="Barry K."/>
            <person name="Bills G."/>
            <person name="Bluhm B."/>
            <person name="Cannon C."/>
            <person name="Castanera R."/>
            <person name="Culley D."/>
            <person name="Daum C."/>
            <person name="Ezra D."/>
            <person name="Gonzalez J."/>
            <person name="Henrissat B."/>
            <person name="Kuo A."/>
            <person name="Liang C."/>
            <person name="Lipzen A."/>
            <person name="Lutzoni F."/>
            <person name="Magnuson J."/>
            <person name="Mondo S."/>
            <person name="Nolan M."/>
            <person name="Ohm R."/>
            <person name="Pangilinan J."/>
            <person name="Park H.-J."/>
            <person name="Ramirez L."/>
            <person name="Alfaro M."/>
            <person name="Sun H."/>
            <person name="Tritt A."/>
            <person name="Yoshinaga Y."/>
            <person name="Zwiers L.-H."/>
            <person name="Turgeon B."/>
            <person name="Goodwin S."/>
            <person name="Spatafora J."/>
            <person name="Crous P."/>
            <person name="Grigoriev I."/>
        </authorList>
    </citation>
    <scope>NUCLEOTIDE SEQUENCE</scope>
    <source>
        <strain evidence="14">CBS 121739</strain>
    </source>
</reference>
<feature type="region of interest" description="Disordered" evidence="13">
    <location>
        <begin position="102"/>
        <end position="138"/>
    </location>
</feature>
<dbReference type="Pfam" id="PF08287">
    <property type="entry name" value="DASH_Spc19"/>
    <property type="match status" value="1"/>
</dbReference>
<dbReference type="OrthoDB" id="3361333at2759"/>
<keyword evidence="8" id="KW-0995">Kinetochore</keyword>
<dbReference type="PANTHER" id="PTHR28262:SF1">
    <property type="entry name" value="DASH COMPLEX SUBUNIT SPC19"/>
    <property type="match status" value="1"/>
</dbReference>
<keyword evidence="7" id="KW-0963">Cytoplasm</keyword>
<evidence type="ECO:0000256" key="3">
    <source>
        <dbReference type="ARBA" id="ARBA00004629"/>
    </source>
</evidence>
<dbReference type="EMBL" id="ML996573">
    <property type="protein sequence ID" value="KAF2757422.1"/>
    <property type="molecule type" value="Genomic_DNA"/>
</dbReference>